<dbReference type="InterPro" id="IPR051084">
    <property type="entry name" value="H+-coupled_symporters"/>
</dbReference>
<evidence type="ECO:0000256" key="6">
    <source>
        <dbReference type="SAM" id="Phobius"/>
    </source>
</evidence>
<keyword evidence="3" id="KW-1003">Cell membrane</keyword>
<evidence type="ECO:0000313" key="7">
    <source>
        <dbReference type="EMBL" id="GAA0558061.1"/>
    </source>
</evidence>
<dbReference type="SUPFAM" id="SSF103473">
    <property type="entry name" value="MFS general substrate transporter"/>
    <property type="match status" value="1"/>
</dbReference>
<feature type="transmembrane region" description="Helical" evidence="6">
    <location>
        <begin position="15"/>
        <end position="36"/>
    </location>
</feature>
<dbReference type="PANTHER" id="PTHR43528:SF1">
    <property type="entry name" value="ALPHA-KETOGLUTARATE PERMEASE"/>
    <property type="match status" value="1"/>
</dbReference>
<evidence type="ECO:0000256" key="3">
    <source>
        <dbReference type="ARBA" id="ARBA00022475"/>
    </source>
</evidence>
<keyword evidence="8" id="KW-1185">Reference proteome</keyword>
<keyword evidence="2" id="KW-0813">Transport</keyword>
<sequence>MVLSLPSFLLLQSGSSVGILGGLILMGLMLVCFNSTMPSTLPSLFQTGVRYGTFAITFNVAVSVFGGTSELIVEGLIAATGLLITPAFYLMAAGTVGAVAVYFLRESAARPLPGSNPAAMSDEEARELAGPAE</sequence>
<keyword evidence="6" id="KW-0472">Membrane</keyword>
<evidence type="ECO:0000313" key="8">
    <source>
        <dbReference type="Proteomes" id="UP001500729"/>
    </source>
</evidence>
<dbReference type="EMBL" id="BAAAGS010000076">
    <property type="protein sequence ID" value="GAA0558061.1"/>
    <property type="molecule type" value="Genomic_DNA"/>
</dbReference>
<feature type="transmembrane region" description="Helical" evidence="6">
    <location>
        <begin position="77"/>
        <end position="104"/>
    </location>
</feature>
<dbReference type="Proteomes" id="UP001500729">
    <property type="component" value="Unassembled WGS sequence"/>
</dbReference>
<dbReference type="InterPro" id="IPR036259">
    <property type="entry name" value="MFS_trans_sf"/>
</dbReference>
<name>A0ABN1E333_SACER</name>
<proteinExistence type="predicted"/>
<feature type="region of interest" description="Disordered" evidence="5">
    <location>
        <begin position="114"/>
        <end position="133"/>
    </location>
</feature>
<reference evidence="7 8" key="1">
    <citation type="journal article" date="2019" name="Int. J. Syst. Evol. Microbiol.">
        <title>The Global Catalogue of Microorganisms (GCM) 10K type strain sequencing project: providing services to taxonomists for standard genome sequencing and annotation.</title>
        <authorList>
            <consortium name="The Broad Institute Genomics Platform"/>
            <consortium name="The Broad Institute Genome Sequencing Center for Infectious Disease"/>
            <person name="Wu L."/>
            <person name="Ma J."/>
        </authorList>
    </citation>
    <scope>NUCLEOTIDE SEQUENCE [LARGE SCALE GENOMIC DNA]</scope>
    <source>
        <strain evidence="7 8">JCM 10303</strain>
    </source>
</reference>
<gene>
    <name evidence="7" type="ORF">GCM10009533_64470</name>
</gene>
<keyword evidence="6" id="KW-1133">Transmembrane helix</keyword>
<accession>A0ABN1E333</accession>
<keyword evidence="6" id="KW-0812">Transmembrane</keyword>
<evidence type="ECO:0000256" key="5">
    <source>
        <dbReference type="SAM" id="MobiDB-lite"/>
    </source>
</evidence>
<evidence type="ECO:0000256" key="4">
    <source>
        <dbReference type="ARBA" id="ARBA00022847"/>
    </source>
</evidence>
<organism evidence="7 8">
    <name type="scientific">Saccharopolyspora erythraea</name>
    <name type="common">Streptomyces erythraeus</name>
    <dbReference type="NCBI Taxonomy" id="1836"/>
    <lineage>
        <taxon>Bacteria</taxon>
        <taxon>Bacillati</taxon>
        <taxon>Actinomycetota</taxon>
        <taxon>Actinomycetes</taxon>
        <taxon>Pseudonocardiales</taxon>
        <taxon>Pseudonocardiaceae</taxon>
        <taxon>Saccharopolyspora</taxon>
    </lineage>
</organism>
<keyword evidence="4" id="KW-0769">Symport</keyword>
<evidence type="ECO:0000256" key="2">
    <source>
        <dbReference type="ARBA" id="ARBA00022448"/>
    </source>
</evidence>
<feature type="transmembrane region" description="Helical" evidence="6">
    <location>
        <begin position="48"/>
        <end position="65"/>
    </location>
</feature>
<dbReference type="PANTHER" id="PTHR43528">
    <property type="entry name" value="ALPHA-KETOGLUTARATE PERMEASE"/>
    <property type="match status" value="1"/>
</dbReference>
<comment type="subcellular location">
    <subcellularLocation>
        <location evidence="1">Cell membrane</location>
        <topology evidence="1">Multi-pass membrane protein</topology>
    </subcellularLocation>
</comment>
<protein>
    <recommendedName>
        <fullName evidence="9">Proline/betaine transporter</fullName>
    </recommendedName>
</protein>
<evidence type="ECO:0000256" key="1">
    <source>
        <dbReference type="ARBA" id="ARBA00004651"/>
    </source>
</evidence>
<comment type="caution">
    <text evidence="7">The sequence shown here is derived from an EMBL/GenBank/DDBJ whole genome shotgun (WGS) entry which is preliminary data.</text>
</comment>
<evidence type="ECO:0008006" key="9">
    <source>
        <dbReference type="Google" id="ProtNLM"/>
    </source>
</evidence>